<accession>A0A1R3HAT7</accession>
<comment type="caution">
    <text evidence="1">The sequence shown here is derived from an EMBL/GenBank/DDBJ whole genome shotgun (WGS) entry which is preliminary data.</text>
</comment>
<sequence>MAMENVKRVARWEQEKKKGRAIRPRIVTRIPRKFLRWIGQSTKYKPN</sequence>
<reference evidence="1 2" key="1">
    <citation type="submission" date="2013-09" db="EMBL/GenBank/DDBJ databases">
        <title>Corchorus capsularis genome sequencing.</title>
        <authorList>
            <person name="Alam M."/>
            <person name="Haque M.S."/>
            <person name="Islam M.S."/>
            <person name="Emdad E.M."/>
            <person name="Islam M.M."/>
            <person name="Ahmed B."/>
            <person name="Halim A."/>
            <person name="Hossen Q.M.M."/>
            <person name="Hossain M.Z."/>
            <person name="Ahmed R."/>
            <person name="Khan M.M."/>
            <person name="Islam R."/>
            <person name="Rashid M.M."/>
            <person name="Khan S.A."/>
            <person name="Rahman M.S."/>
            <person name="Alam M."/>
        </authorList>
    </citation>
    <scope>NUCLEOTIDE SEQUENCE [LARGE SCALE GENOMIC DNA]</scope>
    <source>
        <strain evidence="2">cv. CVL-1</strain>
        <tissue evidence="1">Whole seedling</tissue>
    </source>
</reference>
<organism evidence="1 2">
    <name type="scientific">Corchorus capsularis</name>
    <name type="common">Jute</name>
    <dbReference type="NCBI Taxonomy" id="210143"/>
    <lineage>
        <taxon>Eukaryota</taxon>
        <taxon>Viridiplantae</taxon>
        <taxon>Streptophyta</taxon>
        <taxon>Embryophyta</taxon>
        <taxon>Tracheophyta</taxon>
        <taxon>Spermatophyta</taxon>
        <taxon>Magnoliopsida</taxon>
        <taxon>eudicotyledons</taxon>
        <taxon>Gunneridae</taxon>
        <taxon>Pentapetalae</taxon>
        <taxon>rosids</taxon>
        <taxon>malvids</taxon>
        <taxon>Malvales</taxon>
        <taxon>Malvaceae</taxon>
        <taxon>Grewioideae</taxon>
        <taxon>Apeibeae</taxon>
        <taxon>Corchorus</taxon>
    </lineage>
</organism>
<dbReference type="EMBL" id="AWWV01012423">
    <property type="protein sequence ID" value="OMO67366.1"/>
    <property type="molecule type" value="Genomic_DNA"/>
</dbReference>
<dbReference type="Gramene" id="OMO67366">
    <property type="protein sequence ID" value="OMO67366"/>
    <property type="gene ID" value="CCACVL1_20588"/>
</dbReference>
<evidence type="ECO:0000313" key="1">
    <source>
        <dbReference type="EMBL" id="OMO67366.1"/>
    </source>
</evidence>
<protein>
    <submittedName>
        <fullName evidence="1">Uncharacterized protein</fullName>
    </submittedName>
</protein>
<dbReference type="Proteomes" id="UP000188268">
    <property type="component" value="Unassembled WGS sequence"/>
</dbReference>
<proteinExistence type="predicted"/>
<keyword evidence="2" id="KW-1185">Reference proteome</keyword>
<dbReference type="AlphaFoldDB" id="A0A1R3HAT7"/>
<name>A0A1R3HAT7_COCAP</name>
<gene>
    <name evidence="1" type="ORF">CCACVL1_20588</name>
</gene>
<evidence type="ECO:0000313" key="2">
    <source>
        <dbReference type="Proteomes" id="UP000188268"/>
    </source>
</evidence>